<evidence type="ECO:0000256" key="1">
    <source>
        <dbReference type="ARBA" id="ARBA00043967"/>
    </source>
</evidence>
<dbReference type="EMBL" id="JARXHW010000005">
    <property type="protein sequence ID" value="MDQ8206532.1"/>
    <property type="molecule type" value="Genomic_DNA"/>
</dbReference>
<dbReference type="SUPFAM" id="SSF101960">
    <property type="entry name" value="Stabilizer of iron transporter SufD"/>
    <property type="match status" value="1"/>
</dbReference>
<dbReference type="RefSeq" id="WP_308948628.1">
    <property type="nucleotide sequence ID" value="NZ_JARXHW010000005.1"/>
</dbReference>
<dbReference type="InterPro" id="IPR011542">
    <property type="entry name" value="SUF_FeS_clus_asmbl_SufD"/>
</dbReference>
<evidence type="ECO:0000313" key="5">
    <source>
        <dbReference type="Proteomes" id="UP001225316"/>
    </source>
</evidence>
<accession>A0ABU1AQU9</accession>
<dbReference type="InterPro" id="IPR055346">
    <property type="entry name" value="Fe-S_cluster_assembly_SufBD"/>
</dbReference>
<reference evidence="4 5" key="1">
    <citation type="submission" date="2023-04" db="EMBL/GenBank/DDBJ databases">
        <title>A novel bacteria isolated from coastal sediment.</title>
        <authorList>
            <person name="Liu X.-J."/>
            <person name="Du Z.-J."/>
        </authorList>
    </citation>
    <scope>NUCLEOTIDE SEQUENCE [LARGE SCALE GENOMIC DNA]</scope>
    <source>
        <strain evidence="4 5">SDUM461003</strain>
    </source>
</reference>
<dbReference type="PANTHER" id="PTHR43575">
    <property type="entry name" value="PROTEIN ABCI7, CHLOROPLASTIC"/>
    <property type="match status" value="1"/>
</dbReference>
<evidence type="ECO:0000313" key="4">
    <source>
        <dbReference type="EMBL" id="MDQ8206532.1"/>
    </source>
</evidence>
<evidence type="ECO:0000259" key="2">
    <source>
        <dbReference type="Pfam" id="PF01458"/>
    </source>
</evidence>
<evidence type="ECO:0000259" key="3">
    <source>
        <dbReference type="Pfam" id="PF19295"/>
    </source>
</evidence>
<dbReference type="InterPro" id="IPR045595">
    <property type="entry name" value="SufBD_N"/>
</dbReference>
<protein>
    <submittedName>
        <fullName evidence="4">Fe-S cluster assembly protein SufD</fullName>
    </submittedName>
</protein>
<name>A0ABU1AQU9_9BACT</name>
<sequence length="425" mass="46950">MPTSITDEPTWLAKRRAAGVDLFKSLAMPTARDEDWRFASVGKLSIDDFAPVEAPANATLDALTERSNLVSTRAGRSVYVDDAPANFEGVSQELAEQGVIYLPLAEAIAQHPELLEKYFLQESTELGSQKFFGLHAATVKAGSVLYVPKGVEIAEPFVNYYWTSGARAAVFPHTLIIAEDNSKASVVDIFFSETTENEALNISVSNIHAGANAHVFRKIVQDWNEKTVSFQLDTTVAERDAQVQNVAVNIGAERARFESQTRIEGPGADVKMYSLTVAEESQEFDQRTFQTHNAPNAVSDLLYKNALLDNSRTIFSGLIKVAEGAQQTDAYQTNRNLLLDPTADANSLPGLEILANDVRCSHGATTGNVDEAELFYMMQRGISRRVAMQLMVFGFFEEVIEKIDSDELAENLRQLIHNKFESKIK</sequence>
<dbReference type="InterPro" id="IPR000825">
    <property type="entry name" value="SUF_FeS_clus_asmbl_SufBD_core"/>
</dbReference>
<dbReference type="Pfam" id="PF01458">
    <property type="entry name" value="SUFBD_core"/>
    <property type="match status" value="1"/>
</dbReference>
<dbReference type="Pfam" id="PF19295">
    <property type="entry name" value="SufBD_N"/>
    <property type="match status" value="1"/>
</dbReference>
<dbReference type="Proteomes" id="UP001225316">
    <property type="component" value="Unassembled WGS sequence"/>
</dbReference>
<dbReference type="InterPro" id="IPR037284">
    <property type="entry name" value="SUF_FeS_clus_asmbl_SufBD_sf"/>
</dbReference>
<dbReference type="PANTHER" id="PTHR43575:SF1">
    <property type="entry name" value="PROTEIN ABCI7, CHLOROPLASTIC"/>
    <property type="match status" value="1"/>
</dbReference>
<proteinExistence type="inferred from homology"/>
<organism evidence="4 5">
    <name type="scientific">Thalassobacterium maritimum</name>
    <dbReference type="NCBI Taxonomy" id="3041265"/>
    <lineage>
        <taxon>Bacteria</taxon>
        <taxon>Pseudomonadati</taxon>
        <taxon>Verrucomicrobiota</taxon>
        <taxon>Opitutia</taxon>
        <taxon>Puniceicoccales</taxon>
        <taxon>Coraliomargaritaceae</taxon>
        <taxon>Thalassobacterium</taxon>
    </lineage>
</organism>
<comment type="similarity">
    <text evidence="1">Belongs to the iron-sulfur cluster assembly SufBD family.</text>
</comment>
<comment type="caution">
    <text evidence="4">The sequence shown here is derived from an EMBL/GenBank/DDBJ whole genome shotgun (WGS) entry which is preliminary data.</text>
</comment>
<feature type="domain" description="SUF system FeS cluster assembly SufBD N-terminal" evidence="3">
    <location>
        <begin position="10"/>
        <end position="156"/>
    </location>
</feature>
<feature type="domain" description="SUF system FeS cluster assembly SufBD core" evidence="2">
    <location>
        <begin position="163"/>
        <end position="395"/>
    </location>
</feature>
<gene>
    <name evidence="4" type="primary">sufD</name>
    <name evidence="4" type="ORF">QEH52_03365</name>
</gene>
<keyword evidence="5" id="KW-1185">Reference proteome</keyword>
<dbReference type="NCBIfam" id="TIGR01981">
    <property type="entry name" value="sufD"/>
    <property type="match status" value="1"/>
</dbReference>